<reference evidence="2" key="1">
    <citation type="journal article" date="2015" name="Nat. Genet.">
        <title>The genome and transcriptome of the zoonotic hookworm Ancylostoma ceylanicum identify infection-specific gene families.</title>
        <authorList>
            <person name="Schwarz E.M."/>
            <person name="Hu Y."/>
            <person name="Antoshechkin I."/>
            <person name="Miller M.M."/>
            <person name="Sternberg P.W."/>
            <person name="Aroian R.V."/>
        </authorList>
    </citation>
    <scope>NUCLEOTIDE SEQUENCE</scope>
    <source>
        <strain evidence="2">HY135</strain>
    </source>
</reference>
<dbReference type="AlphaFoldDB" id="A0A016WIS2"/>
<evidence type="ECO:0000313" key="1">
    <source>
        <dbReference type="EMBL" id="EYC39496.1"/>
    </source>
</evidence>
<name>A0A016WIS2_9BILA</name>
<protein>
    <submittedName>
        <fullName evidence="1">Uncharacterized protein</fullName>
    </submittedName>
</protein>
<dbReference type="EMBL" id="JARK01000253">
    <property type="protein sequence ID" value="EYC39496.1"/>
    <property type="molecule type" value="Genomic_DNA"/>
</dbReference>
<comment type="caution">
    <text evidence="1">The sequence shown here is derived from an EMBL/GenBank/DDBJ whole genome shotgun (WGS) entry which is preliminary data.</text>
</comment>
<keyword evidence="2" id="KW-1185">Reference proteome</keyword>
<evidence type="ECO:0000313" key="2">
    <source>
        <dbReference type="Proteomes" id="UP000024635"/>
    </source>
</evidence>
<organism evidence="1 2">
    <name type="scientific">Ancylostoma ceylanicum</name>
    <dbReference type="NCBI Taxonomy" id="53326"/>
    <lineage>
        <taxon>Eukaryota</taxon>
        <taxon>Metazoa</taxon>
        <taxon>Ecdysozoa</taxon>
        <taxon>Nematoda</taxon>
        <taxon>Chromadorea</taxon>
        <taxon>Rhabditida</taxon>
        <taxon>Rhabditina</taxon>
        <taxon>Rhabditomorpha</taxon>
        <taxon>Strongyloidea</taxon>
        <taxon>Ancylostomatidae</taxon>
        <taxon>Ancylostomatinae</taxon>
        <taxon>Ancylostoma</taxon>
    </lineage>
</organism>
<dbReference type="Proteomes" id="UP000024635">
    <property type="component" value="Unassembled WGS sequence"/>
</dbReference>
<gene>
    <name evidence="1" type="primary">Acey_s0653.g1166</name>
    <name evidence="1" type="ORF">Y032_0653g1166</name>
</gene>
<sequence>MTHKLPYSPKMHANPALFKIVPSRTGGGDQKFFYPYGETMLRSRYLPVRAVAASVKLTKDIIYIIFRPVQAYYVVKLFEP</sequence>
<proteinExistence type="predicted"/>
<accession>A0A016WIS2</accession>